<dbReference type="InterPro" id="IPR013665">
    <property type="entry name" value="Sfi1_dom"/>
</dbReference>
<dbReference type="OrthoDB" id="5215300at2759"/>
<evidence type="ECO:0000313" key="3">
    <source>
        <dbReference type="EMBL" id="CAG5181262.1"/>
    </source>
</evidence>
<evidence type="ECO:0000313" key="4">
    <source>
        <dbReference type="Proteomes" id="UP000676310"/>
    </source>
</evidence>
<dbReference type="Pfam" id="PF08457">
    <property type="entry name" value="Sfi1"/>
    <property type="match status" value="1"/>
</dbReference>
<comment type="caution">
    <text evidence="3">The sequence shown here is derived from an EMBL/GenBank/DDBJ whole genome shotgun (WGS) entry which is preliminary data.</text>
</comment>
<organism evidence="3 4">
    <name type="scientific">Alternaria atra</name>
    <dbReference type="NCBI Taxonomy" id="119953"/>
    <lineage>
        <taxon>Eukaryota</taxon>
        <taxon>Fungi</taxon>
        <taxon>Dikarya</taxon>
        <taxon>Ascomycota</taxon>
        <taxon>Pezizomycotina</taxon>
        <taxon>Dothideomycetes</taxon>
        <taxon>Pleosporomycetidae</taxon>
        <taxon>Pleosporales</taxon>
        <taxon>Pleosporineae</taxon>
        <taxon>Pleosporaceae</taxon>
        <taxon>Alternaria</taxon>
        <taxon>Alternaria sect. Ulocladioides</taxon>
    </lineage>
</organism>
<feature type="compositionally biased region" description="Basic and acidic residues" evidence="1">
    <location>
        <begin position="1405"/>
        <end position="1431"/>
    </location>
</feature>
<dbReference type="RefSeq" id="XP_043173243.1">
    <property type="nucleotide sequence ID" value="XM_043317308.1"/>
</dbReference>
<feature type="region of interest" description="Disordered" evidence="1">
    <location>
        <begin position="937"/>
        <end position="993"/>
    </location>
</feature>
<feature type="region of interest" description="Disordered" evidence="1">
    <location>
        <begin position="1405"/>
        <end position="1438"/>
    </location>
</feature>
<feature type="region of interest" description="Disordered" evidence="1">
    <location>
        <begin position="1014"/>
        <end position="1138"/>
    </location>
</feature>
<name>A0A8J2N9Z0_9PLEO</name>
<feature type="domain" description="Sfi1 spindle body" evidence="2">
    <location>
        <begin position="368"/>
        <end position="933"/>
    </location>
</feature>
<accession>A0A8J2N9Z0</accession>
<dbReference type="GeneID" id="67021921"/>
<gene>
    <name evidence="3" type="ORF">ALTATR162_LOCUS9674</name>
</gene>
<proteinExistence type="predicted"/>
<feature type="compositionally biased region" description="Polar residues" evidence="1">
    <location>
        <begin position="250"/>
        <end position="260"/>
    </location>
</feature>
<evidence type="ECO:0000256" key="1">
    <source>
        <dbReference type="SAM" id="MobiDB-lite"/>
    </source>
</evidence>
<dbReference type="EMBL" id="CAJRGZ010000025">
    <property type="protein sequence ID" value="CAG5181262.1"/>
    <property type="molecule type" value="Genomic_DNA"/>
</dbReference>
<feature type="compositionally biased region" description="Acidic residues" evidence="1">
    <location>
        <begin position="968"/>
        <end position="978"/>
    </location>
</feature>
<sequence length="1438" mass="167064">MSRNGADARAITSDDLCRDEVSDAIHDIVRRAQNSHDGSTNALFVAYDEYIKDYHPSPSDAALYYSFLLRMREHEREGEDLMSRLFRVVKEVFGLHAELDDEEGINVPNNLDATRRGAQASLGRYSRTGSFDSFLDGTADKVAGTVYGDLAVRPRRSSQRDAPNGYGDKGSHRRATSDTEAHSYRPAQLPARNRVNGIAPRRTSSGPQPPVHKRSASVSSRGSLRIRRGGPTETYRTGTHDADESEFTDRTASLDLSSIQIPGVNAPIPNDPYDSPHQRRLRQSQQPQQQQYVPEPFRLSDTRLMDDAETFEHQRLHRVTRECIRIWRNRTQGRMNLRDDMERAAIAFDRRVLLRASLLQLRDTALVRRSGRETNHFFDRLETRADKARSLFLLTKAFTHWAKCAEDEVQRTSVARRHILRTRFFNGWRDITAVNELKIQHFALAKFLSIWRTRAVEVRDRDQFAESYYEEKIVRKSWNALNNEYLNRGATNWHDTKTARTTLQKWREITEIMRERNIWATDRRDGMLLRRTFQTWQQKTVAEKALQSQADQFRHVSLLGTIFRTLQKQAQLEPLLRQVQARVNGRLLRARFQDWRKDAQLSRQARDIDRMRVLRNAYTAWNDRLRIKALEDRINDRIIVECLYKWTLASRVSLFQRVHNRQLKESTFLSWVTKTNQRANTLDAAEIRFAQFKRAQLMRTCLRKIETITTERRREQFAIVAEYQQKLKQRIFDKLKERQAYFQELNQWSADARFYVLSKHTLKTWSQATQHARRNRRRDTYSQVRRTVKTNLVRRVFEHWRDKANHIAVLTQRANDMLESRTFQTSGAIMHQWHDNTLILRQQNTQAVSLHAFKLSARYFAIWSQRLDLIHTLEGQAVALRQESTEIAATGALKKMGWRLWNFQRQEDNARALFERNFEKHVRAMVRFWAERATERLGHRPVSPTPTSRSRGRRQDDRNDNDGHGNDGDFDDRDDDTNDAGHVGLQPSGDETQLLEPWTAFDESALGLNNDLDLSLSLTPEQPPRHPTLTPNPYAPAPSPASTRPPGSILRRPNTYPQPQSAIRPPPATIVEDDESDLDFGEGAQSTFWSGTPMPPPPSSKPGYLKTPSKRSVVRAKRPELPASPEKQRVLSPKHKHTVAQNPDTIFDWTEVYPGAGATMKGFDANDAVMFKTIDELILHVDDLFTPFGGGGGVGSHWHQRNFAQEYGVNDLLYKIKEQTGRLEEELNAQFRNIVDQLSNLSTTYDKYSDPKAESTQEMLHDLLREARFEVPKGSKTPSIEIDPMYRKITRIVLQMLALDARHVRKNIEEWKKHPDFRSEMLEDGVVVPETEEELDAMIAQSVDENLRWLESLHKFRHMADMIEDGLVYFYSAMKKHNDLEQLHNLRDTAEDGLERMYRVMKKKTDQVKKDWENNQKKTNCKNDNKNENKKLYFPSSS</sequence>
<keyword evidence="4" id="KW-1185">Reference proteome</keyword>
<feature type="region of interest" description="Disordered" evidence="1">
    <location>
        <begin position="150"/>
        <end position="294"/>
    </location>
</feature>
<feature type="compositionally biased region" description="Basic and acidic residues" evidence="1">
    <location>
        <begin position="953"/>
        <end position="967"/>
    </location>
</feature>
<evidence type="ECO:0000259" key="2">
    <source>
        <dbReference type="Pfam" id="PF08457"/>
    </source>
</evidence>
<dbReference type="Proteomes" id="UP000676310">
    <property type="component" value="Unassembled WGS sequence"/>
</dbReference>
<feature type="compositionally biased region" description="Low complexity" evidence="1">
    <location>
        <begin position="940"/>
        <end position="949"/>
    </location>
</feature>
<reference evidence="3" key="1">
    <citation type="submission" date="2021-05" db="EMBL/GenBank/DDBJ databases">
        <authorList>
            <person name="Stam R."/>
        </authorList>
    </citation>
    <scope>NUCLEOTIDE SEQUENCE</scope>
    <source>
        <strain evidence="3">CS162</strain>
    </source>
</reference>
<protein>
    <recommendedName>
        <fullName evidence="2">Sfi1 spindle body domain-containing protein</fullName>
    </recommendedName>
</protein>
<feature type="compositionally biased region" description="Acidic residues" evidence="1">
    <location>
        <begin position="1071"/>
        <end position="1080"/>
    </location>
</feature>